<keyword evidence="2" id="KW-1185">Reference proteome</keyword>
<name>A0A8S1KV13_9CILI</name>
<comment type="caution">
    <text evidence="1">The sequence shown here is derived from an EMBL/GenBank/DDBJ whole genome shotgun (WGS) entry which is preliminary data.</text>
</comment>
<reference evidence="1" key="1">
    <citation type="submission" date="2021-01" db="EMBL/GenBank/DDBJ databases">
        <authorList>
            <consortium name="Genoscope - CEA"/>
            <person name="William W."/>
        </authorList>
    </citation>
    <scope>NUCLEOTIDE SEQUENCE</scope>
</reference>
<evidence type="ECO:0000313" key="1">
    <source>
        <dbReference type="EMBL" id="CAD8059330.1"/>
    </source>
</evidence>
<gene>
    <name evidence="1" type="ORF">PSON_ATCC_30995.1.T0130170</name>
</gene>
<organism evidence="1 2">
    <name type="scientific">Paramecium sonneborni</name>
    <dbReference type="NCBI Taxonomy" id="65129"/>
    <lineage>
        <taxon>Eukaryota</taxon>
        <taxon>Sar</taxon>
        <taxon>Alveolata</taxon>
        <taxon>Ciliophora</taxon>
        <taxon>Intramacronucleata</taxon>
        <taxon>Oligohymenophorea</taxon>
        <taxon>Peniculida</taxon>
        <taxon>Parameciidae</taxon>
        <taxon>Paramecium</taxon>
    </lineage>
</organism>
<dbReference type="EMBL" id="CAJJDN010000013">
    <property type="protein sequence ID" value="CAD8059330.1"/>
    <property type="molecule type" value="Genomic_DNA"/>
</dbReference>
<dbReference type="AlphaFoldDB" id="A0A8S1KV13"/>
<protein>
    <submittedName>
        <fullName evidence="1">Uncharacterized protein</fullName>
    </submittedName>
</protein>
<proteinExistence type="predicted"/>
<dbReference type="Proteomes" id="UP000692954">
    <property type="component" value="Unassembled WGS sequence"/>
</dbReference>
<evidence type="ECO:0000313" key="2">
    <source>
        <dbReference type="Proteomes" id="UP000692954"/>
    </source>
</evidence>
<sequence>MIRAKTEQSTLIELIKKKNHQILNFIRNLKIKKQPKLDILILQMFPITKLNQVSQCEIFQYQIKLMIQTINIKQNRLNRWGQKPIRINNKTSRFFEIQENKIFKKQFYTNPSQVYENINQRNNISNQRIYLKIQKRTQKYNNKHSHNNKQFMIQLFYLKLQMQNYLICQIILKNSKFIILREGYLYLQSQLKIQMFGSRTVKKLISSVKPWVNQLQQNKQSKFKRISLEMIQSLNHIHKLKLTLQEFSKRDAFPKAPFKSNRGEKFFSLCKMTKGDQVSWFLEKEKYLVCQYDPSVKTALHRCCVRNCRAAIFNTFQKRCKSRCIRYDRYHKADSWNKGILDYNEAVTNNIEGKIILQQGRSEFY</sequence>
<accession>A0A8S1KV13</accession>